<keyword evidence="9 12" id="KW-0521">NADP</keyword>
<dbReference type="InterPro" id="IPR050765">
    <property type="entry name" value="Riboflavin_Biosynth_HTPR"/>
</dbReference>
<evidence type="ECO:0000256" key="8">
    <source>
        <dbReference type="ARBA" id="ARBA00022833"/>
    </source>
</evidence>
<comment type="catalytic activity">
    <reaction evidence="12">
        <text>2,5-diamino-6-hydroxy-4-(5-phosphoribosylamino)-pyrimidine + H2O + H(+) = 5-amino-6-(5-phospho-D-ribosylamino)uracil + NH4(+)</text>
        <dbReference type="Rhea" id="RHEA:21868"/>
        <dbReference type="ChEBI" id="CHEBI:15377"/>
        <dbReference type="ChEBI" id="CHEBI:15378"/>
        <dbReference type="ChEBI" id="CHEBI:28938"/>
        <dbReference type="ChEBI" id="CHEBI:58453"/>
        <dbReference type="ChEBI" id="CHEBI:58614"/>
        <dbReference type="EC" id="3.5.4.26"/>
    </reaction>
</comment>
<dbReference type="InterPro" id="IPR024072">
    <property type="entry name" value="DHFR-like_dom_sf"/>
</dbReference>
<evidence type="ECO:0000256" key="7">
    <source>
        <dbReference type="ARBA" id="ARBA00022723"/>
    </source>
</evidence>
<feature type="binding site" evidence="14">
    <location>
        <position position="202"/>
    </location>
    <ligand>
        <name>NADP(+)</name>
        <dbReference type="ChEBI" id="CHEBI:58349"/>
    </ligand>
</feature>
<feature type="binding site" evidence="14">
    <location>
        <position position="213"/>
    </location>
    <ligand>
        <name>substrate</name>
    </ligand>
</feature>
<feature type="binding site" evidence="14">
    <location>
        <position position="174"/>
    </location>
    <ligand>
        <name>substrate</name>
    </ligand>
</feature>
<dbReference type="PANTHER" id="PTHR38011:SF7">
    <property type="entry name" value="2,5-DIAMINO-6-RIBOSYLAMINO-4(3H)-PYRIMIDINONE 5'-PHOSPHATE REDUCTASE"/>
    <property type="match status" value="1"/>
</dbReference>
<evidence type="ECO:0000256" key="9">
    <source>
        <dbReference type="ARBA" id="ARBA00022857"/>
    </source>
</evidence>
<evidence type="ECO:0000256" key="6">
    <source>
        <dbReference type="ARBA" id="ARBA00022619"/>
    </source>
</evidence>
<organism evidence="17 18">
    <name type="scientific">Cerasicoccus arenae</name>
    <dbReference type="NCBI Taxonomy" id="424488"/>
    <lineage>
        <taxon>Bacteria</taxon>
        <taxon>Pseudomonadati</taxon>
        <taxon>Verrucomicrobiota</taxon>
        <taxon>Opitutia</taxon>
        <taxon>Puniceicoccales</taxon>
        <taxon>Cerasicoccaceae</taxon>
        <taxon>Cerasicoccus</taxon>
    </lineage>
</organism>
<keyword evidence="6 12" id="KW-0686">Riboflavin biosynthesis</keyword>
<dbReference type="UniPathway" id="UPA00275">
    <property type="reaction ID" value="UER00401"/>
</dbReference>
<comment type="similarity">
    <text evidence="5 12">In the C-terminal section; belongs to the HTP reductase family.</text>
</comment>
<keyword evidence="8 12" id="KW-0862">Zinc</keyword>
<dbReference type="RefSeq" id="WP_189517094.1">
    <property type="nucleotide sequence ID" value="NZ_BMXG01000027.1"/>
</dbReference>
<dbReference type="GO" id="GO:0008270">
    <property type="term" value="F:zinc ion binding"/>
    <property type="evidence" value="ECO:0007669"/>
    <property type="project" value="InterPro"/>
</dbReference>
<dbReference type="GO" id="GO:0008703">
    <property type="term" value="F:5-amino-6-(5-phosphoribosylamino)uracil reductase activity"/>
    <property type="evidence" value="ECO:0007669"/>
    <property type="project" value="UniProtKB-EC"/>
</dbReference>
<feature type="binding site" evidence="14">
    <location>
        <position position="303"/>
    </location>
    <ligand>
        <name>substrate</name>
    </ligand>
</feature>
<feature type="binding site" evidence="14">
    <location>
        <position position="206"/>
    </location>
    <ligand>
        <name>substrate</name>
    </ligand>
</feature>
<dbReference type="PROSITE" id="PS00903">
    <property type="entry name" value="CYT_DCMP_DEAMINASES_1"/>
    <property type="match status" value="1"/>
</dbReference>
<dbReference type="PROSITE" id="PS51747">
    <property type="entry name" value="CYT_DCMP_DEAMINASES_2"/>
    <property type="match status" value="1"/>
</dbReference>
<evidence type="ECO:0000256" key="5">
    <source>
        <dbReference type="ARBA" id="ARBA00007417"/>
    </source>
</evidence>
<dbReference type="Gene3D" id="3.40.430.10">
    <property type="entry name" value="Dihydrofolate Reductase, subunit A"/>
    <property type="match status" value="1"/>
</dbReference>
<evidence type="ECO:0000256" key="12">
    <source>
        <dbReference type="PIRNR" id="PIRNR006769"/>
    </source>
</evidence>
<evidence type="ECO:0000256" key="13">
    <source>
        <dbReference type="PIRSR" id="PIRSR006769-1"/>
    </source>
</evidence>
<comment type="caution">
    <text evidence="17">The sequence shown here is derived from an EMBL/GenBank/DDBJ whole genome shotgun (WGS) entry which is preliminary data.</text>
</comment>
<dbReference type="GO" id="GO:0008835">
    <property type="term" value="F:diaminohydroxyphosphoribosylaminopyrimidine deaminase activity"/>
    <property type="evidence" value="ECO:0007669"/>
    <property type="project" value="UniProtKB-EC"/>
</dbReference>
<feature type="binding site" evidence="15">
    <location>
        <position position="55"/>
    </location>
    <ligand>
        <name>Zn(2+)</name>
        <dbReference type="ChEBI" id="CHEBI:29105"/>
        <note>catalytic</note>
    </ligand>
</feature>
<evidence type="ECO:0000256" key="3">
    <source>
        <dbReference type="ARBA" id="ARBA00004910"/>
    </source>
</evidence>
<dbReference type="NCBIfam" id="TIGR00326">
    <property type="entry name" value="eubact_ribD"/>
    <property type="match status" value="1"/>
</dbReference>
<dbReference type="InterPro" id="IPR002734">
    <property type="entry name" value="RibDG_C"/>
</dbReference>
<evidence type="ECO:0000313" key="18">
    <source>
        <dbReference type="Proteomes" id="UP000642829"/>
    </source>
</evidence>
<evidence type="ECO:0000256" key="1">
    <source>
        <dbReference type="ARBA" id="ARBA00002151"/>
    </source>
</evidence>
<keyword evidence="11" id="KW-0511">Multifunctional enzyme</keyword>
<reference evidence="17" key="2">
    <citation type="submission" date="2020-09" db="EMBL/GenBank/DDBJ databases">
        <authorList>
            <person name="Sun Q."/>
            <person name="Kim S."/>
        </authorList>
    </citation>
    <scope>NUCLEOTIDE SEQUENCE</scope>
    <source>
        <strain evidence="17">KCTC 12870</strain>
    </source>
</reference>
<comment type="catalytic activity">
    <reaction evidence="12">
        <text>5-amino-6-(5-phospho-D-ribitylamino)uracil + NADP(+) = 5-amino-6-(5-phospho-D-ribosylamino)uracil + NADPH + H(+)</text>
        <dbReference type="Rhea" id="RHEA:17845"/>
        <dbReference type="ChEBI" id="CHEBI:15378"/>
        <dbReference type="ChEBI" id="CHEBI:57783"/>
        <dbReference type="ChEBI" id="CHEBI:58349"/>
        <dbReference type="ChEBI" id="CHEBI:58421"/>
        <dbReference type="ChEBI" id="CHEBI:58453"/>
        <dbReference type="EC" id="1.1.1.193"/>
    </reaction>
</comment>
<comment type="pathway">
    <text evidence="2 12">Cofactor biosynthesis; riboflavin biosynthesis; 5-amino-6-(D-ribitylamino)uracil from GTP: step 2/4.</text>
</comment>
<dbReference type="Pfam" id="PF00383">
    <property type="entry name" value="dCMP_cyt_deam_1"/>
    <property type="match status" value="1"/>
</dbReference>
<evidence type="ECO:0000256" key="14">
    <source>
        <dbReference type="PIRSR" id="PIRSR006769-2"/>
    </source>
</evidence>
<reference evidence="17" key="1">
    <citation type="journal article" date="2014" name="Int. J. Syst. Evol. Microbiol.">
        <title>Complete genome sequence of Corynebacterium casei LMG S-19264T (=DSM 44701T), isolated from a smear-ripened cheese.</title>
        <authorList>
            <consortium name="US DOE Joint Genome Institute (JGI-PGF)"/>
            <person name="Walter F."/>
            <person name="Albersmeier A."/>
            <person name="Kalinowski J."/>
            <person name="Ruckert C."/>
        </authorList>
    </citation>
    <scope>NUCLEOTIDE SEQUENCE</scope>
    <source>
        <strain evidence="17">KCTC 12870</strain>
    </source>
</reference>
<gene>
    <name evidence="17" type="ORF">GCM10007047_31890</name>
</gene>
<dbReference type="Gene3D" id="3.40.140.10">
    <property type="entry name" value="Cytidine Deaminase, domain 2"/>
    <property type="match status" value="1"/>
</dbReference>
<keyword evidence="10 12" id="KW-0560">Oxidoreductase</keyword>
<dbReference type="Proteomes" id="UP000642829">
    <property type="component" value="Unassembled WGS sequence"/>
</dbReference>
<dbReference type="SUPFAM" id="SSF53927">
    <property type="entry name" value="Cytidine deaminase-like"/>
    <property type="match status" value="1"/>
</dbReference>
<feature type="binding site" evidence="14">
    <location>
        <position position="176"/>
    </location>
    <ligand>
        <name>NADP(+)</name>
        <dbReference type="ChEBI" id="CHEBI:58349"/>
    </ligand>
</feature>
<keyword evidence="12" id="KW-0378">Hydrolase</keyword>
<dbReference type="CDD" id="cd01284">
    <property type="entry name" value="Riboflavin_deaminase-reductase"/>
    <property type="match status" value="1"/>
</dbReference>
<comment type="cofactor">
    <cofactor evidence="12 15">
        <name>Zn(2+)</name>
        <dbReference type="ChEBI" id="CHEBI:29105"/>
    </cofactor>
    <text evidence="12 15">Binds 1 zinc ion.</text>
</comment>
<protein>
    <recommendedName>
        <fullName evidence="12">Riboflavin biosynthesis protein RibD</fullName>
    </recommendedName>
    <domain>
        <recommendedName>
            <fullName evidence="12">Diaminohydroxyphosphoribosylaminopyrimidine deaminase</fullName>
            <shortName evidence="12">DRAP deaminase</shortName>
            <ecNumber evidence="12">3.5.4.26</ecNumber>
        </recommendedName>
        <alternativeName>
            <fullName evidence="12">Riboflavin-specific deaminase</fullName>
        </alternativeName>
    </domain>
    <domain>
        <recommendedName>
            <fullName evidence="12">5-amino-6-(5-phosphoribosylamino)uracil reductase</fullName>
            <ecNumber evidence="12">1.1.1.193</ecNumber>
        </recommendedName>
        <alternativeName>
            <fullName evidence="12">HTP reductase</fullName>
        </alternativeName>
    </domain>
</protein>
<dbReference type="InterPro" id="IPR016192">
    <property type="entry name" value="APOBEC/CMP_deaminase_Zn-bd"/>
</dbReference>
<dbReference type="EMBL" id="BMXG01000027">
    <property type="protein sequence ID" value="GHC12096.1"/>
    <property type="molecule type" value="Genomic_DNA"/>
</dbReference>
<dbReference type="SUPFAM" id="SSF53597">
    <property type="entry name" value="Dihydrofolate reductase-like"/>
    <property type="match status" value="1"/>
</dbReference>
<keyword evidence="7 12" id="KW-0479">Metal-binding</keyword>
<evidence type="ECO:0000256" key="15">
    <source>
        <dbReference type="PIRSR" id="PIRSR006769-3"/>
    </source>
</evidence>
<dbReference type="EC" id="1.1.1.193" evidence="12"/>
<dbReference type="InterPro" id="IPR016193">
    <property type="entry name" value="Cytidine_deaminase-like"/>
</dbReference>
<evidence type="ECO:0000256" key="4">
    <source>
        <dbReference type="ARBA" id="ARBA00005259"/>
    </source>
</evidence>
<feature type="binding site" evidence="14">
    <location>
        <position position="160"/>
    </location>
    <ligand>
        <name>NADP(+)</name>
        <dbReference type="ChEBI" id="CHEBI:58349"/>
    </ligand>
</feature>
<feature type="binding site" evidence="14">
    <location>
        <position position="190"/>
    </location>
    <ligand>
        <name>substrate</name>
    </ligand>
</feature>
<evidence type="ECO:0000259" key="16">
    <source>
        <dbReference type="PROSITE" id="PS51747"/>
    </source>
</evidence>
<evidence type="ECO:0000256" key="2">
    <source>
        <dbReference type="ARBA" id="ARBA00004882"/>
    </source>
</evidence>
<feature type="domain" description="CMP/dCMP-type deaminase" evidence="16">
    <location>
        <begin position="6"/>
        <end position="129"/>
    </location>
</feature>
<dbReference type="GO" id="GO:0009231">
    <property type="term" value="P:riboflavin biosynthetic process"/>
    <property type="evidence" value="ECO:0007669"/>
    <property type="project" value="UniProtKB-UniPathway"/>
</dbReference>
<dbReference type="PIRSF" id="PIRSF006769">
    <property type="entry name" value="RibD"/>
    <property type="match status" value="1"/>
</dbReference>
<feature type="active site" description="Proton donor" evidence="13">
    <location>
        <position position="57"/>
    </location>
</feature>
<comment type="function">
    <text evidence="1 12">Converts 2,5-diamino-6-(ribosylamino)-4(3h)-pyrimidinone 5'-phosphate into 5-amino-6-(ribosylamino)-2,4(1h,3h)-pyrimidinedione 5'-phosphate.</text>
</comment>
<dbReference type="InterPro" id="IPR002125">
    <property type="entry name" value="CMP_dCMP_dom"/>
</dbReference>
<accession>A0A8J3DMM8</accession>
<feature type="binding site" evidence="15">
    <location>
        <position position="90"/>
    </location>
    <ligand>
        <name>Zn(2+)</name>
        <dbReference type="ChEBI" id="CHEBI:29105"/>
        <note>catalytic</note>
    </ligand>
</feature>
<proteinExistence type="inferred from homology"/>
<evidence type="ECO:0000256" key="10">
    <source>
        <dbReference type="ARBA" id="ARBA00023002"/>
    </source>
</evidence>
<feature type="binding site" evidence="14">
    <location>
        <position position="210"/>
    </location>
    <ligand>
        <name>substrate</name>
    </ligand>
</feature>
<evidence type="ECO:0000313" key="17">
    <source>
        <dbReference type="EMBL" id="GHC12096.1"/>
    </source>
</evidence>
<sequence>MPLDSDTDEHFMRHAMAVATRAWGDTHPNPMVGAIIVEQGRVVAEGWHQRAGGPHAEVAAIKAQGHRPRYDATIYVTLEPCCTQGRTGPCTDAIIERGFRRVVIGAIDPNPAHAGRGVALLREAGLEVVHGVLAEQCADINLIFNHWIVNQAPFLAAKVAMTLDGKIATRAGHSRWVTGEEARADVMRWRRLFPAIAVGAGTVIADDPALTARLPDAEIYCPTRFVFDRRLLLADHLDRQVFNDNWRHRTILVTETESNQSRLHRIKDHGVTIWELPTDPPNIFYKVFQKKCINQALTGVLIEGGCGLLSDMLSECLLDYLLSYRAPKLLADDDALPAFRGLNTSEMAEAITLEDPQHALFGQDVLTRGYLNYPEA</sequence>
<dbReference type="PANTHER" id="PTHR38011">
    <property type="entry name" value="DIHYDROFOLATE REDUCTASE FAMILY PROTEIN (AFU_ORTHOLOGUE AFUA_8G06820)"/>
    <property type="match status" value="1"/>
</dbReference>
<evidence type="ECO:0000256" key="11">
    <source>
        <dbReference type="ARBA" id="ARBA00023268"/>
    </source>
</evidence>
<dbReference type="InterPro" id="IPR004794">
    <property type="entry name" value="Eubact_RibD"/>
</dbReference>
<comment type="similarity">
    <text evidence="4 12">In the N-terminal section; belongs to the cytidine and deoxycytidylate deaminase family.</text>
</comment>
<keyword evidence="18" id="KW-1185">Reference proteome</keyword>
<dbReference type="Pfam" id="PF01872">
    <property type="entry name" value="RibD_C"/>
    <property type="match status" value="1"/>
</dbReference>
<feature type="binding site" evidence="15">
    <location>
        <position position="81"/>
    </location>
    <ligand>
        <name>Zn(2+)</name>
        <dbReference type="ChEBI" id="CHEBI:29105"/>
        <note>catalytic</note>
    </ligand>
</feature>
<dbReference type="EC" id="3.5.4.26" evidence="12"/>
<dbReference type="AlphaFoldDB" id="A0A8J3DMM8"/>
<comment type="pathway">
    <text evidence="3 12">Cofactor biosynthesis; riboflavin biosynthesis; 5-amino-6-(D-ribitylamino)uracil from GTP: step 3/4.</text>
</comment>
<name>A0A8J3DMM8_9BACT</name>